<evidence type="ECO:0000256" key="5">
    <source>
        <dbReference type="ARBA" id="ARBA00023002"/>
    </source>
</evidence>
<organism evidence="8 9">
    <name type="scientific">Lentinula aciculospora</name>
    <dbReference type="NCBI Taxonomy" id="153920"/>
    <lineage>
        <taxon>Eukaryota</taxon>
        <taxon>Fungi</taxon>
        <taxon>Dikarya</taxon>
        <taxon>Basidiomycota</taxon>
        <taxon>Agaricomycotina</taxon>
        <taxon>Agaricomycetes</taxon>
        <taxon>Agaricomycetidae</taxon>
        <taxon>Agaricales</taxon>
        <taxon>Marasmiineae</taxon>
        <taxon>Omphalotaceae</taxon>
        <taxon>Lentinula</taxon>
    </lineage>
</organism>
<comment type="caution">
    <text evidence="8">The sequence shown here is derived from an EMBL/GenBank/DDBJ whole genome shotgun (WGS) entry which is preliminary data.</text>
</comment>
<dbReference type="Proteomes" id="UP001150266">
    <property type="component" value="Unassembled WGS sequence"/>
</dbReference>
<dbReference type="GO" id="GO:0005506">
    <property type="term" value="F:iron ion binding"/>
    <property type="evidence" value="ECO:0007669"/>
    <property type="project" value="InterPro"/>
</dbReference>
<evidence type="ECO:0000256" key="7">
    <source>
        <dbReference type="ARBA" id="ARBA00023033"/>
    </source>
</evidence>
<dbReference type="PANTHER" id="PTHR46300">
    <property type="entry name" value="P450, PUTATIVE (EUROFUNG)-RELATED-RELATED"/>
    <property type="match status" value="1"/>
</dbReference>
<evidence type="ECO:0000313" key="8">
    <source>
        <dbReference type="EMBL" id="KAJ4470456.1"/>
    </source>
</evidence>
<keyword evidence="3" id="KW-0349">Heme</keyword>
<dbReference type="EMBL" id="JAOTPV010000026">
    <property type="protein sequence ID" value="KAJ4470456.1"/>
    <property type="molecule type" value="Genomic_DNA"/>
</dbReference>
<dbReference type="InterPro" id="IPR050364">
    <property type="entry name" value="Cytochrome_P450_fung"/>
</dbReference>
<reference evidence="8" key="1">
    <citation type="submission" date="2022-08" db="EMBL/GenBank/DDBJ databases">
        <title>A Global Phylogenomic Analysis of the Shiitake Genus Lentinula.</title>
        <authorList>
            <consortium name="DOE Joint Genome Institute"/>
            <person name="Sierra-Patev S."/>
            <person name="Min B."/>
            <person name="Naranjo-Ortiz M."/>
            <person name="Looney B."/>
            <person name="Konkel Z."/>
            <person name="Slot J.C."/>
            <person name="Sakamoto Y."/>
            <person name="Steenwyk J.L."/>
            <person name="Rokas A."/>
            <person name="Carro J."/>
            <person name="Camarero S."/>
            <person name="Ferreira P."/>
            <person name="Molpeceres G."/>
            <person name="Ruiz-Duenas F.J."/>
            <person name="Serrano A."/>
            <person name="Henrissat B."/>
            <person name="Drula E."/>
            <person name="Hughes K.W."/>
            <person name="Mata J.L."/>
            <person name="Ishikawa N.K."/>
            <person name="Vargas-Isla R."/>
            <person name="Ushijima S."/>
            <person name="Smith C.A."/>
            <person name="Ahrendt S."/>
            <person name="Andreopoulos W."/>
            <person name="He G."/>
            <person name="Labutti K."/>
            <person name="Lipzen A."/>
            <person name="Ng V."/>
            <person name="Riley R."/>
            <person name="Sandor L."/>
            <person name="Barry K."/>
            <person name="Martinez A.T."/>
            <person name="Xiao Y."/>
            <person name="Gibbons J.G."/>
            <person name="Terashima K."/>
            <person name="Grigoriev I.V."/>
            <person name="Hibbett D.S."/>
        </authorList>
    </citation>
    <scope>NUCLEOTIDE SEQUENCE</scope>
    <source>
        <strain evidence="8">JLM2183</strain>
    </source>
</reference>
<comment type="cofactor">
    <cofactor evidence="1">
        <name>heme</name>
        <dbReference type="ChEBI" id="CHEBI:30413"/>
    </cofactor>
</comment>
<dbReference type="Gene3D" id="1.10.630.10">
    <property type="entry name" value="Cytochrome P450"/>
    <property type="match status" value="1"/>
</dbReference>
<dbReference type="GO" id="GO:0004497">
    <property type="term" value="F:monooxygenase activity"/>
    <property type="evidence" value="ECO:0007669"/>
    <property type="project" value="UniProtKB-KW"/>
</dbReference>
<keyword evidence="4" id="KW-0479">Metal-binding</keyword>
<dbReference type="InterPro" id="IPR036396">
    <property type="entry name" value="Cyt_P450_sf"/>
</dbReference>
<keyword evidence="5" id="KW-0560">Oxidoreductase</keyword>
<evidence type="ECO:0000256" key="1">
    <source>
        <dbReference type="ARBA" id="ARBA00001971"/>
    </source>
</evidence>
<evidence type="ECO:0000256" key="2">
    <source>
        <dbReference type="ARBA" id="ARBA00010617"/>
    </source>
</evidence>
<dbReference type="OrthoDB" id="1055148at2759"/>
<proteinExistence type="inferred from homology"/>
<dbReference type="InterPro" id="IPR001128">
    <property type="entry name" value="Cyt_P450"/>
</dbReference>
<evidence type="ECO:0000313" key="9">
    <source>
        <dbReference type="Proteomes" id="UP001150266"/>
    </source>
</evidence>
<dbReference type="SUPFAM" id="SSF48264">
    <property type="entry name" value="Cytochrome P450"/>
    <property type="match status" value="1"/>
</dbReference>
<gene>
    <name evidence="8" type="ORF">J3R30DRAFT_3301331</name>
</gene>
<evidence type="ECO:0000256" key="4">
    <source>
        <dbReference type="ARBA" id="ARBA00022723"/>
    </source>
</evidence>
<dbReference type="GO" id="GO:0020037">
    <property type="term" value="F:heme binding"/>
    <property type="evidence" value="ECO:0007669"/>
    <property type="project" value="InterPro"/>
</dbReference>
<dbReference type="Pfam" id="PF00067">
    <property type="entry name" value="p450"/>
    <property type="match status" value="1"/>
</dbReference>
<comment type="similarity">
    <text evidence="2">Belongs to the cytochrome P450 family.</text>
</comment>
<keyword evidence="6" id="KW-0408">Iron</keyword>
<evidence type="ECO:0000256" key="6">
    <source>
        <dbReference type="ARBA" id="ARBA00023004"/>
    </source>
</evidence>
<dbReference type="GO" id="GO:0016705">
    <property type="term" value="F:oxidoreductase activity, acting on paired donors, with incorporation or reduction of molecular oxygen"/>
    <property type="evidence" value="ECO:0007669"/>
    <property type="project" value="InterPro"/>
</dbReference>
<dbReference type="AlphaFoldDB" id="A0A9W8ZZ36"/>
<keyword evidence="9" id="KW-1185">Reference proteome</keyword>
<sequence>MWNTLLFSIGILVALGVFKALLLRSKLPPGPPALPLLGNLLQILTSRTWLVFDQWTKKYGPIFYLNIAGQNTIVLGTHKAAADLLD</sequence>
<name>A0A9W8ZZ36_9AGAR</name>
<protein>
    <recommendedName>
        <fullName evidence="10">Cytochrome P450</fullName>
    </recommendedName>
</protein>
<keyword evidence="7" id="KW-0503">Monooxygenase</keyword>
<evidence type="ECO:0008006" key="10">
    <source>
        <dbReference type="Google" id="ProtNLM"/>
    </source>
</evidence>
<dbReference type="PANTHER" id="PTHR46300:SF1">
    <property type="entry name" value="P450, PUTATIVE (EUROFUNG)-RELATED"/>
    <property type="match status" value="1"/>
</dbReference>
<evidence type="ECO:0000256" key="3">
    <source>
        <dbReference type="ARBA" id="ARBA00022617"/>
    </source>
</evidence>
<accession>A0A9W8ZZ36</accession>